<name>A0A1G9W924_9BACI</name>
<dbReference type="RefSeq" id="WP_093855163.1">
    <property type="nucleotide sequence ID" value="NZ_BJVZ01000003.1"/>
</dbReference>
<dbReference type="InterPro" id="IPR009996">
    <property type="entry name" value="YycH"/>
</dbReference>
<dbReference type="AlphaFoldDB" id="A0A1G9W924"/>
<reference evidence="2 3" key="1">
    <citation type="submission" date="2016-10" db="EMBL/GenBank/DDBJ databases">
        <authorList>
            <person name="de Groot N.N."/>
        </authorList>
    </citation>
    <scope>NUCLEOTIDE SEQUENCE [LARGE SCALE GENOMIC DNA]</scope>
    <source>
        <strain evidence="2 3">CGMCC 1.3442</strain>
    </source>
</reference>
<sequence length="460" mass="54372">MKLEQIKSIVLFLLVSFSLLITLALWTYQPQFEELEPPDYLEQTKLNGVEKTLKELIYPEKVIFHNYNEHKQLTEKSDEISFYKEMLEWDFSTINPYLTSNENVINRYINWEEPLGWVHDNRTQTVEIKFPVDIPIDLIHQMFSIDSEGTTWGNQTFNKLFYHLSQSDQEVEVIFSSDQHSEVLMGKIQSSQTYQRIAGLLNSERLMVHMQRYNFGQHAIYLPNKEINMPNHALLTDSLSIETMKNVLFKNPSLVEQTLLDQNTYYTDGTRALSTEPVLRNDEYLEFVNPLSNENGYSSTEDIIANSIQFTNDHTGWTDDYKIDDIRDTMSMIKYRMYYDGYPIFDSNIDPSLTEMEQHWRSNGLYQLKRPLFKTSNTHFSSEEEYKTLPSGEMVFETLQRLNERISLELIEEVQLGYKLEIRSDISNVLILEPEWHIKYRNSWRPLSYFTDMLMNQGVE</sequence>
<feature type="domain" description="Regulatory protein YycH" evidence="1">
    <location>
        <begin position="4"/>
        <end position="459"/>
    </location>
</feature>
<proteinExistence type="predicted"/>
<organism evidence="2 3">
    <name type="scientific">Tenuibacillus multivorans</name>
    <dbReference type="NCBI Taxonomy" id="237069"/>
    <lineage>
        <taxon>Bacteria</taxon>
        <taxon>Bacillati</taxon>
        <taxon>Bacillota</taxon>
        <taxon>Bacilli</taxon>
        <taxon>Bacillales</taxon>
        <taxon>Bacillaceae</taxon>
        <taxon>Tenuibacillus</taxon>
    </lineage>
</organism>
<keyword evidence="3" id="KW-1185">Reference proteome</keyword>
<dbReference type="STRING" id="237069.SAMN05216498_0644"/>
<dbReference type="CDD" id="cd15787">
    <property type="entry name" value="YycH_N"/>
    <property type="match status" value="1"/>
</dbReference>
<gene>
    <name evidence="2" type="ORF">SAMN05216498_0644</name>
</gene>
<dbReference type="Pfam" id="PF07435">
    <property type="entry name" value="YycH"/>
    <property type="match status" value="1"/>
</dbReference>
<accession>A0A1G9W924</accession>
<protein>
    <submittedName>
        <fullName evidence="2">Two-component signal transduction system YycFG, regulatory protein YycH</fullName>
    </submittedName>
</protein>
<evidence type="ECO:0000259" key="1">
    <source>
        <dbReference type="Pfam" id="PF07435"/>
    </source>
</evidence>
<dbReference type="EMBL" id="FNIG01000001">
    <property type="protein sequence ID" value="SDM80773.1"/>
    <property type="molecule type" value="Genomic_DNA"/>
</dbReference>
<dbReference type="InterPro" id="IPR042274">
    <property type="entry name" value="YycH/YycI_2"/>
</dbReference>
<dbReference type="Gene3D" id="3.30.310.160">
    <property type="entry name" value="YycH protein, domain 2"/>
    <property type="match status" value="1"/>
</dbReference>
<evidence type="ECO:0000313" key="2">
    <source>
        <dbReference type="EMBL" id="SDM80773.1"/>
    </source>
</evidence>
<dbReference type="Proteomes" id="UP000199334">
    <property type="component" value="Unassembled WGS sequence"/>
</dbReference>
<evidence type="ECO:0000313" key="3">
    <source>
        <dbReference type="Proteomes" id="UP000199334"/>
    </source>
</evidence>
<dbReference type="OrthoDB" id="2382185at2"/>